<keyword evidence="9" id="KW-1185">Reference proteome</keyword>
<dbReference type="InterPro" id="IPR044846">
    <property type="entry name" value="GH10"/>
</dbReference>
<dbReference type="SUPFAM" id="SSF49785">
    <property type="entry name" value="Galactose-binding domain-like"/>
    <property type="match status" value="1"/>
</dbReference>
<evidence type="ECO:0000256" key="4">
    <source>
        <dbReference type="ARBA" id="ARBA00023295"/>
    </source>
</evidence>
<dbReference type="InterPro" id="IPR008979">
    <property type="entry name" value="Galactose-bd-like_sf"/>
</dbReference>
<reference evidence="8" key="1">
    <citation type="submission" date="2021-01" db="EMBL/GenBank/DDBJ databases">
        <title>Whole genome shotgun sequence of Cellulomonas pakistanensis NBRC 110800.</title>
        <authorList>
            <person name="Komaki H."/>
            <person name="Tamura T."/>
        </authorList>
    </citation>
    <scope>NUCLEOTIDE SEQUENCE</scope>
    <source>
        <strain evidence="8">NBRC 110800</strain>
    </source>
</reference>
<evidence type="ECO:0000256" key="3">
    <source>
        <dbReference type="ARBA" id="ARBA00023277"/>
    </source>
</evidence>
<keyword evidence="3 6" id="KW-0119">Carbohydrate metabolism</keyword>
<dbReference type="EMBL" id="BONO01000015">
    <property type="protein sequence ID" value="GIG36797.1"/>
    <property type="molecule type" value="Genomic_DNA"/>
</dbReference>
<evidence type="ECO:0000313" key="9">
    <source>
        <dbReference type="Proteomes" id="UP000642125"/>
    </source>
</evidence>
<accession>A0A919PEP5</accession>
<evidence type="ECO:0000313" key="8">
    <source>
        <dbReference type="EMBL" id="GIG36797.1"/>
    </source>
</evidence>
<dbReference type="GO" id="GO:0031176">
    <property type="term" value="F:endo-1,4-beta-xylanase activity"/>
    <property type="evidence" value="ECO:0007669"/>
    <property type="project" value="UniProtKB-EC"/>
</dbReference>
<gene>
    <name evidence="8" type="ORF">Cpa01nite_21780</name>
</gene>
<comment type="similarity">
    <text evidence="6">Belongs to the glycosyl hydrolase 10 (cellulase F) family.</text>
</comment>
<dbReference type="PRINTS" id="PR00134">
    <property type="entry name" value="GLHYDRLASE10"/>
</dbReference>
<dbReference type="SUPFAM" id="SSF51445">
    <property type="entry name" value="(Trans)glycosidases"/>
    <property type="match status" value="1"/>
</dbReference>
<keyword evidence="4 6" id="KW-0326">Glycosidase</keyword>
<keyword evidence="1" id="KW-0677">Repeat</keyword>
<feature type="domain" description="GH10" evidence="7">
    <location>
        <begin position="205"/>
        <end position="539"/>
    </location>
</feature>
<dbReference type="Gene3D" id="2.60.120.260">
    <property type="entry name" value="Galactose-binding domain-like"/>
    <property type="match status" value="1"/>
</dbReference>
<dbReference type="EC" id="3.2.1.8" evidence="6"/>
<keyword evidence="2 6" id="KW-0378">Hydrolase</keyword>
<dbReference type="AlphaFoldDB" id="A0A919PEP5"/>
<comment type="catalytic activity">
    <reaction evidence="6">
        <text>Endohydrolysis of (1-&gt;4)-beta-D-xylosidic linkages in xylans.</text>
        <dbReference type="EC" id="3.2.1.8"/>
    </reaction>
</comment>
<evidence type="ECO:0000256" key="2">
    <source>
        <dbReference type="ARBA" id="ARBA00022801"/>
    </source>
</evidence>
<organism evidence="8 9">
    <name type="scientific">Cellulomonas pakistanensis</name>
    <dbReference type="NCBI Taxonomy" id="992287"/>
    <lineage>
        <taxon>Bacteria</taxon>
        <taxon>Bacillati</taxon>
        <taxon>Actinomycetota</taxon>
        <taxon>Actinomycetes</taxon>
        <taxon>Micrococcales</taxon>
        <taxon>Cellulomonadaceae</taxon>
        <taxon>Cellulomonas</taxon>
    </lineage>
</organism>
<evidence type="ECO:0000256" key="1">
    <source>
        <dbReference type="ARBA" id="ARBA00022737"/>
    </source>
</evidence>
<dbReference type="InterPro" id="IPR003305">
    <property type="entry name" value="CenC_carb-bd"/>
</dbReference>
<dbReference type="Gene3D" id="3.20.20.80">
    <property type="entry name" value="Glycosidases"/>
    <property type="match status" value="1"/>
</dbReference>
<evidence type="ECO:0000256" key="6">
    <source>
        <dbReference type="RuleBase" id="RU361174"/>
    </source>
</evidence>
<proteinExistence type="inferred from homology"/>
<dbReference type="InterPro" id="IPR001000">
    <property type="entry name" value="GH10_dom"/>
</dbReference>
<dbReference type="Pfam" id="PF02018">
    <property type="entry name" value="CBM_4_9"/>
    <property type="match status" value="1"/>
</dbReference>
<dbReference type="GO" id="GO:0045493">
    <property type="term" value="P:xylan catabolic process"/>
    <property type="evidence" value="ECO:0007669"/>
    <property type="project" value="UniProtKB-KW"/>
</dbReference>
<comment type="caution">
    <text evidence="8">The sequence shown here is derived from an EMBL/GenBank/DDBJ whole genome shotgun (WGS) entry which is preliminary data.</text>
</comment>
<dbReference type="PROSITE" id="PS51760">
    <property type="entry name" value="GH10_2"/>
    <property type="match status" value="1"/>
</dbReference>
<dbReference type="Pfam" id="PF00331">
    <property type="entry name" value="Glyco_hydro_10"/>
    <property type="match status" value="1"/>
</dbReference>
<evidence type="ECO:0000256" key="5">
    <source>
        <dbReference type="ARBA" id="ARBA00023326"/>
    </source>
</evidence>
<sequence>MRRPALLLGAGAVLVVVLALLVVLLVTRDDGGDRTTTPAPTAAASSPPAAELTTVLSSTFDEGDEGWAPLGDGVEVAAAQDVTRDGAGSLLVSGRTEAWHGAAVDLSGSVARGQVHAVSAWVRLGEGAPDADVQLTLERDPGSEDPLYLHVARGTASAGDWVELTGAAEVPEGDGEWRLYVETTASTADLRVDDVAVRRPTPEVQTDVPALKDATEVPLGVAVGPQDLTGRPAELLLRHFDQVTPENAMKPVTVQPAEGEFDFGPMDEVLDFAAEHGLTVHGHTLVWHRSTPEWFFQAPDGRPLTGSPEDRSLVLDRLRAHTRAVADHLAERYGDANPVRSWDVVNEALDPEEADGLRHSRWYEVLGPDYVAEAFRVAREELGPDAVLYLNDYDTDAPDRRRGLVRLVMDLQAAGAPVDAVGHQMHVDLDTDVDRVATTLDAVAALGLRQAVTELDVAISGRDEQLDSTPPDRLEAQRGQVQELASAFAARDLAFVGVWGLYDTRSWLRAWPQERPFEAPLLFDDELQAKPAFQGFLDGIAAG</sequence>
<name>A0A919PEP5_9CELL</name>
<dbReference type="PANTHER" id="PTHR31490">
    <property type="entry name" value="GLYCOSYL HYDROLASE"/>
    <property type="match status" value="1"/>
</dbReference>
<keyword evidence="5 6" id="KW-0624">Polysaccharide degradation</keyword>
<dbReference type="InterPro" id="IPR017853">
    <property type="entry name" value="GH"/>
</dbReference>
<dbReference type="SMART" id="SM00633">
    <property type="entry name" value="Glyco_10"/>
    <property type="match status" value="1"/>
</dbReference>
<dbReference type="RefSeq" id="WP_203668809.1">
    <property type="nucleotide sequence ID" value="NZ_BONO01000015.1"/>
</dbReference>
<protein>
    <recommendedName>
        <fullName evidence="6">Beta-xylanase</fullName>
        <ecNumber evidence="6">3.2.1.8</ecNumber>
    </recommendedName>
</protein>
<evidence type="ECO:0000259" key="7">
    <source>
        <dbReference type="PROSITE" id="PS51760"/>
    </source>
</evidence>
<dbReference type="Proteomes" id="UP000642125">
    <property type="component" value="Unassembled WGS sequence"/>
</dbReference>
<dbReference type="PANTHER" id="PTHR31490:SF90">
    <property type="entry name" value="ENDO-1,4-BETA-XYLANASE A"/>
    <property type="match status" value="1"/>
</dbReference>